<dbReference type="PRINTS" id="PR00344">
    <property type="entry name" value="BCTRLSENSOR"/>
</dbReference>
<dbReference type="PROSITE" id="PS50109">
    <property type="entry name" value="HIS_KIN"/>
    <property type="match status" value="1"/>
</dbReference>
<evidence type="ECO:0000256" key="3">
    <source>
        <dbReference type="ARBA" id="ARBA00022553"/>
    </source>
</evidence>
<proteinExistence type="predicted"/>
<dbReference type="Gene3D" id="3.30.565.10">
    <property type="entry name" value="Histidine kinase-like ATPase, C-terminal domain"/>
    <property type="match status" value="2"/>
</dbReference>
<feature type="domain" description="Histidine kinase" evidence="10">
    <location>
        <begin position="547"/>
        <end position="773"/>
    </location>
</feature>
<keyword evidence="3" id="KW-0597">Phosphoprotein</keyword>
<protein>
    <recommendedName>
        <fullName evidence="2">histidine kinase</fullName>
        <ecNumber evidence="2">2.7.13.3</ecNumber>
    </recommendedName>
</protein>
<dbReference type="Proteomes" id="UP000176294">
    <property type="component" value="Unassembled WGS sequence"/>
</dbReference>
<evidence type="ECO:0000256" key="4">
    <source>
        <dbReference type="ARBA" id="ARBA00022679"/>
    </source>
</evidence>
<dbReference type="InterPro" id="IPR003594">
    <property type="entry name" value="HATPase_dom"/>
</dbReference>
<keyword evidence="6" id="KW-0418">Kinase</keyword>
<keyword evidence="4" id="KW-0808">Transferase</keyword>
<dbReference type="InterPro" id="IPR005467">
    <property type="entry name" value="His_kinase_dom"/>
</dbReference>
<reference evidence="11 12" key="1">
    <citation type="submission" date="2016-08" db="EMBL/GenBank/DDBJ databases">
        <title>Hymenobacter coccineus sp. nov., Hymenobacter lapidarius sp. nov. and Hymenobacter glacialis sp. nov., isolated from Antarctic soil.</title>
        <authorList>
            <person name="Sedlacek I."/>
            <person name="Kralova S."/>
            <person name="Kyrova K."/>
            <person name="Maslanova I."/>
            <person name="Stankova E."/>
            <person name="Vrbovska V."/>
            <person name="Nemec M."/>
            <person name="Bartak M."/>
            <person name="Svec P."/>
            <person name="Busse H.-J."/>
            <person name="Pantucek R."/>
        </authorList>
    </citation>
    <scope>NUCLEOTIDE SEQUENCE [LARGE SCALE GENOMIC DNA]</scope>
    <source>
        <strain evidence="11 12">CCM 8643</strain>
    </source>
</reference>
<dbReference type="SUPFAM" id="SSF55874">
    <property type="entry name" value="ATPase domain of HSP90 chaperone/DNA topoisomerase II/histidine kinase"/>
    <property type="match status" value="2"/>
</dbReference>
<dbReference type="InterPro" id="IPR036890">
    <property type="entry name" value="HATPase_C_sf"/>
</dbReference>
<comment type="caution">
    <text evidence="11">The sequence shown here is derived from an EMBL/GenBank/DDBJ whole genome shotgun (WGS) entry which is preliminary data.</text>
</comment>
<gene>
    <name evidence="11" type="ORF">BEN47_10865</name>
</gene>
<evidence type="ECO:0000256" key="1">
    <source>
        <dbReference type="ARBA" id="ARBA00000085"/>
    </source>
</evidence>
<organism evidence="11 12">
    <name type="scientific">Hymenobacter lapidarius</name>
    <dbReference type="NCBI Taxonomy" id="1908237"/>
    <lineage>
        <taxon>Bacteria</taxon>
        <taxon>Pseudomonadati</taxon>
        <taxon>Bacteroidota</taxon>
        <taxon>Cytophagia</taxon>
        <taxon>Cytophagales</taxon>
        <taxon>Hymenobacteraceae</taxon>
        <taxon>Hymenobacter</taxon>
    </lineage>
</organism>
<feature type="compositionally biased region" description="Pro residues" evidence="9">
    <location>
        <begin position="480"/>
        <end position="500"/>
    </location>
</feature>
<dbReference type="PANTHER" id="PTHR43065">
    <property type="entry name" value="SENSOR HISTIDINE KINASE"/>
    <property type="match status" value="1"/>
</dbReference>
<name>A0A1G1T9B1_9BACT</name>
<dbReference type="Pfam" id="PF13589">
    <property type="entry name" value="HATPase_c_3"/>
    <property type="match status" value="1"/>
</dbReference>
<dbReference type="GO" id="GO:0004673">
    <property type="term" value="F:protein histidine kinase activity"/>
    <property type="evidence" value="ECO:0007669"/>
    <property type="project" value="UniProtKB-EC"/>
</dbReference>
<evidence type="ECO:0000256" key="8">
    <source>
        <dbReference type="ARBA" id="ARBA00023012"/>
    </source>
</evidence>
<evidence type="ECO:0000256" key="2">
    <source>
        <dbReference type="ARBA" id="ARBA00012438"/>
    </source>
</evidence>
<dbReference type="Pfam" id="PF02518">
    <property type="entry name" value="HATPase_c"/>
    <property type="match status" value="1"/>
</dbReference>
<evidence type="ECO:0000256" key="6">
    <source>
        <dbReference type="ARBA" id="ARBA00022777"/>
    </source>
</evidence>
<feature type="region of interest" description="Disordered" evidence="9">
    <location>
        <begin position="438"/>
        <end position="460"/>
    </location>
</feature>
<comment type="catalytic activity">
    <reaction evidence="1">
        <text>ATP + protein L-histidine = ADP + protein N-phospho-L-histidine.</text>
        <dbReference type="EC" id="2.7.13.3"/>
    </reaction>
</comment>
<feature type="region of interest" description="Disordered" evidence="9">
    <location>
        <begin position="475"/>
        <end position="500"/>
    </location>
</feature>
<evidence type="ECO:0000256" key="9">
    <source>
        <dbReference type="SAM" id="MobiDB-lite"/>
    </source>
</evidence>
<evidence type="ECO:0000313" key="12">
    <source>
        <dbReference type="Proteomes" id="UP000176294"/>
    </source>
</evidence>
<evidence type="ECO:0000259" key="10">
    <source>
        <dbReference type="PROSITE" id="PS50109"/>
    </source>
</evidence>
<dbReference type="EC" id="2.7.13.3" evidence="2"/>
<dbReference type="InterPro" id="IPR004358">
    <property type="entry name" value="Sig_transdc_His_kin-like_C"/>
</dbReference>
<dbReference type="AlphaFoldDB" id="A0A1G1T9B1"/>
<dbReference type="STRING" id="1908237.BEN47_10865"/>
<dbReference type="GO" id="GO:0005524">
    <property type="term" value="F:ATP binding"/>
    <property type="evidence" value="ECO:0007669"/>
    <property type="project" value="UniProtKB-KW"/>
</dbReference>
<accession>A0A1G1T9B1</accession>
<evidence type="ECO:0000256" key="5">
    <source>
        <dbReference type="ARBA" id="ARBA00022741"/>
    </source>
</evidence>
<dbReference type="GO" id="GO:0000160">
    <property type="term" value="P:phosphorelay signal transduction system"/>
    <property type="evidence" value="ECO:0007669"/>
    <property type="project" value="UniProtKB-KW"/>
</dbReference>
<keyword evidence="7" id="KW-0067">ATP-binding</keyword>
<dbReference type="SMART" id="SM00387">
    <property type="entry name" value="HATPase_c"/>
    <property type="match status" value="1"/>
</dbReference>
<evidence type="ECO:0000256" key="7">
    <source>
        <dbReference type="ARBA" id="ARBA00022840"/>
    </source>
</evidence>
<dbReference type="CDD" id="cd00075">
    <property type="entry name" value="HATPase"/>
    <property type="match status" value="1"/>
</dbReference>
<sequence>MQIIKGSIRAALQEEKLDHSKIINLSSELASLDESTVRFSVDAGIINRLGKELVGRAETALSELVKNGYDSDATTVTLVFKNNNQIGGTLTVTDNGNGMTQQQLVNGFMRLSSTDKIHHPKSPIYKRTRAGKKGIGRFATQRLGAKLTIVTQTATATEAIQVTIDWDKFVTDSNLLAIESKIEIIPARAEGKGTALIIEGLREVWSDTAIKRAYRYLAELLQPYPLSPQLTQSENDPGFRVDIQQQDAQGKLHLIINEQRAYFDQALAVIEGYVDEKGVGFWAVESQSLGIAQEVQALTKADGGIETPFDHLRNIHLKAYYFIFESGLFAPNTITAVRETLKEQGGVRIYRNGFRVLPYGEQDDDWTGLDSSVRRNVVIPPHGNNNFLGFVELVDSEGRQFDETASREKLVENLAFQELSDFTYRTLIGGVLRVAASRNRKGTAGEKRKTPPKPTETIKDAAKDALDAIETMRRDSAAANPPPDSPSPNTAPPIASPTPPVSSLDVFTNAVKAIIGANTQQEQQNTKLIEEINQLRVLAGLGLVIGQFVHEIKTYVTSFNLDIQALTLLLTGNEEAATVFARFSRNIQAFSTYRSYFERTISDNVSRELEPLELRELINPFITTIIPDAEKSGITVLAPVFEGYDLFTVPMHRSEWASILFNFYSNAKKAIHQAEVAGKIFVKCGKVGNLLYVEFSDNGNGIPVEHQDQVFDAFFTTSQPASRQATFREELTGMGLGLKIVRDIVESYRGTIFVALSTPGFSTTLRIQIPLNPKK</sequence>
<dbReference type="EMBL" id="MDZB01000089">
    <property type="protein sequence ID" value="OGX87443.1"/>
    <property type="molecule type" value="Genomic_DNA"/>
</dbReference>
<evidence type="ECO:0000313" key="11">
    <source>
        <dbReference type="EMBL" id="OGX87443.1"/>
    </source>
</evidence>
<keyword evidence="5" id="KW-0547">Nucleotide-binding</keyword>
<dbReference type="PANTHER" id="PTHR43065:SF10">
    <property type="entry name" value="PEROXIDE STRESS-ACTIVATED HISTIDINE KINASE MAK3"/>
    <property type="match status" value="1"/>
</dbReference>
<keyword evidence="8" id="KW-0902">Two-component regulatory system</keyword>
<keyword evidence="12" id="KW-1185">Reference proteome</keyword>